<comment type="caution">
    <text evidence="2">The sequence shown here is derived from an EMBL/GenBank/DDBJ whole genome shotgun (WGS) entry which is preliminary data.</text>
</comment>
<evidence type="ECO:0000313" key="3">
    <source>
        <dbReference type="Proteomes" id="UP000828390"/>
    </source>
</evidence>
<dbReference type="EMBL" id="JAIWYP010000004">
    <property type="protein sequence ID" value="KAH3843050.1"/>
    <property type="molecule type" value="Genomic_DNA"/>
</dbReference>
<name>A0A9D4KN90_DREPO</name>
<feature type="region of interest" description="Disordered" evidence="1">
    <location>
        <begin position="17"/>
        <end position="36"/>
    </location>
</feature>
<keyword evidence="3" id="KW-1185">Reference proteome</keyword>
<dbReference type="Proteomes" id="UP000828390">
    <property type="component" value="Unassembled WGS sequence"/>
</dbReference>
<protein>
    <submittedName>
        <fullName evidence="2">Uncharacterized protein</fullName>
    </submittedName>
</protein>
<dbReference type="AlphaFoldDB" id="A0A9D4KN90"/>
<reference evidence="2" key="2">
    <citation type="submission" date="2020-11" db="EMBL/GenBank/DDBJ databases">
        <authorList>
            <person name="McCartney M.A."/>
            <person name="Auch B."/>
            <person name="Kono T."/>
            <person name="Mallez S."/>
            <person name="Becker A."/>
            <person name="Gohl D.M."/>
            <person name="Silverstein K.A.T."/>
            <person name="Koren S."/>
            <person name="Bechman K.B."/>
            <person name="Herman A."/>
            <person name="Abrahante J.E."/>
            <person name="Garbe J."/>
        </authorList>
    </citation>
    <scope>NUCLEOTIDE SEQUENCE</scope>
    <source>
        <strain evidence="2">Duluth1</strain>
        <tissue evidence="2">Whole animal</tissue>
    </source>
</reference>
<proteinExistence type="predicted"/>
<evidence type="ECO:0000313" key="2">
    <source>
        <dbReference type="EMBL" id="KAH3843050.1"/>
    </source>
</evidence>
<gene>
    <name evidence="2" type="ORF">DPMN_116557</name>
</gene>
<organism evidence="2 3">
    <name type="scientific">Dreissena polymorpha</name>
    <name type="common">Zebra mussel</name>
    <name type="synonym">Mytilus polymorpha</name>
    <dbReference type="NCBI Taxonomy" id="45954"/>
    <lineage>
        <taxon>Eukaryota</taxon>
        <taxon>Metazoa</taxon>
        <taxon>Spiralia</taxon>
        <taxon>Lophotrochozoa</taxon>
        <taxon>Mollusca</taxon>
        <taxon>Bivalvia</taxon>
        <taxon>Autobranchia</taxon>
        <taxon>Heteroconchia</taxon>
        <taxon>Euheterodonta</taxon>
        <taxon>Imparidentia</taxon>
        <taxon>Neoheterodontei</taxon>
        <taxon>Myida</taxon>
        <taxon>Dreissenoidea</taxon>
        <taxon>Dreissenidae</taxon>
        <taxon>Dreissena</taxon>
    </lineage>
</organism>
<accession>A0A9D4KN90</accession>
<reference evidence="2" key="1">
    <citation type="journal article" date="2019" name="bioRxiv">
        <title>The Genome of the Zebra Mussel, Dreissena polymorpha: A Resource for Invasive Species Research.</title>
        <authorList>
            <person name="McCartney M.A."/>
            <person name="Auch B."/>
            <person name="Kono T."/>
            <person name="Mallez S."/>
            <person name="Zhang Y."/>
            <person name="Obille A."/>
            <person name="Becker A."/>
            <person name="Abrahante J.E."/>
            <person name="Garbe J."/>
            <person name="Badalamenti J.P."/>
            <person name="Herman A."/>
            <person name="Mangelson H."/>
            <person name="Liachko I."/>
            <person name="Sullivan S."/>
            <person name="Sone E.D."/>
            <person name="Koren S."/>
            <person name="Silverstein K.A.T."/>
            <person name="Beckman K.B."/>
            <person name="Gohl D.M."/>
        </authorList>
    </citation>
    <scope>NUCLEOTIDE SEQUENCE</scope>
    <source>
        <strain evidence="2">Duluth1</strain>
        <tissue evidence="2">Whole animal</tissue>
    </source>
</reference>
<sequence>MYDGQGGTNRVMKLHNGQLNHPVEGPNKPFRTPDSNAEELEEWTKFRLRLPVTKLAKRDDRKKILSRLKVMKHLSRSPPFQGVHKVRRQFVTRCYYDHSVLTQIEPV</sequence>
<evidence type="ECO:0000256" key="1">
    <source>
        <dbReference type="SAM" id="MobiDB-lite"/>
    </source>
</evidence>